<evidence type="ECO:0000259" key="9">
    <source>
        <dbReference type="Pfam" id="PF13231"/>
    </source>
</evidence>
<accession>A0A382LIB6</accession>
<reference evidence="10" key="1">
    <citation type="submission" date="2018-05" db="EMBL/GenBank/DDBJ databases">
        <authorList>
            <person name="Lanie J.A."/>
            <person name="Ng W.-L."/>
            <person name="Kazmierczak K.M."/>
            <person name="Andrzejewski T.M."/>
            <person name="Davidsen T.M."/>
            <person name="Wayne K.J."/>
            <person name="Tettelin H."/>
            <person name="Glass J.I."/>
            <person name="Rusch D."/>
            <person name="Podicherti R."/>
            <person name="Tsui H.-C.T."/>
            <person name="Winkler M.E."/>
        </authorList>
    </citation>
    <scope>NUCLEOTIDE SEQUENCE</scope>
</reference>
<feature type="transmembrane region" description="Helical" evidence="8">
    <location>
        <begin position="206"/>
        <end position="227"/>
    </location>
</feature>
<dbReference type="EMBL" id="UINC01087232">
    <property type="protein sequence ID" value="SVC36429.1"/>
    <property type="molecule type" value="Genomic_DNA"/>
</dbReference>
<feature type="transmembrane region" description="Helical" evidence="8">
    <location>
        <begin position="239"/>
        <end position="256"/>
    </location>
</feature>
<evidence type="ECO:0000256" key="2">
    <source>
        <dbReference type="ARBA" id="ARBA00022475"/>
    </source>
</evidence>
<dbReference type="GO" id="GO:0016763">
    <property type="term" value="F:pentosyltransferase activity"/>
    <property type="evidence" value="ECO:0007669"/>
    <property type="project" value="TreeGrafter"/>
</dbReference>
<feature type="transmembrane region" description="Helical" evidence="8">
    <location>
        <begin position="15"/>
        <end position="33"/>
    </location>
</feature>
<feature type="transmembrane region" description="Helical" evidence="8">
    <location>
        <begin position="40"/>
        <end position="58"/>
    </location>
</feature>
<keyword evidence="3" id="KW-0328">Glycosyltransferase</keyword>
<evidence type="ECO:0000256" key="8">
    <source>
        <dbReference type="SAM" id="Phobius"/>
    </source>
</evidence>
<protein>
    <recommendedName>
        <fullName evidence="9">Glycosyltransferase RgtA/B/C/D-like domain-containing protein</fullName>
    </recommendedName>
</protein>
<comment type="subcellular location">
    <subcellularLocation>
        <location evidence="1">Cell membrane</location>
        <topology evidence="1">Multi-pass membrane protein</topology>
    </subcellularLocation>
</comment>
<dbReference type="GO" id="GO:0005886">
    <property type="term" value="C:plasma membrane"/>
    <property type="evidence" value="ECO:0007669"/>
    <property type="project" value="UniProtKB-SubCell"/>
</dbReference>
<evidence type="ECO:0000256" key="7">
    <source>
        <dbReference type="ARBA" id="ARBA00023136"/>
    </source>
</evidence>
<dbReference type="GO" id="GO:0008610">
    <property type="term" value="P:lipid biosynthetic process"/>
    <property type="evidence" value="ECO:0007669"/>
    <property type="project" value="UniProtKB-ARBA"/>
</dbReference>
<evidence type="ECO:0000313" key="10">
    <source>
        <dbReference type="EMBL" id="SVC36429.1"/>
    </source>
</evidence>
<feature type="transmembrane region" description="Helical" evidence="8">
    <location>
        <begin position="262"/>
        <end position="281"/>
    </location>
</feature>
<dbReference type="PANTHER" id="PTHR33908:SF11">
    <property type="entry name" value="MEMBRANE PROTEIN"/>
    <property type="match status" value="1"/>
</dbReference>
<organism evidence="10">
    <name type="scientific">marine metagenome</name>
    <dbReference type="NCBI Taxonomy" id="408172"/>
    <lineage>
        <taxon>unclassified sequences</taxon>
        <taxon>metagenomes</taxon>
        <taxon>ecological metagenomes</taxon>
    </lineage>
</organism>
<feature type="transmembrane region" description="Helical" evidence="8">
    <location>
        <begin position="302"/>
        <end position="325"/>
    </location>
</feature>
<evidence type="ECO:0000256" key="3">
    <source>
        <dbReference type="ARBA" id="ARBA00022676"/>
    </source>
</evidence>
<evidence type="ECO:0000256" key="4">
    <source>
        <dbReference type="ARBA" id="ARBA00022679"/>
    </source>
</evidence>
<evidence type="ECO:0000256" key="5">
    <source>
        <dbReference type="ARBA" id="ARBA00022692"/>
    </source>
</evidence>
<name>A0A382LIB6_9ZZZZ</name>
<feature type="transmembrane region" description="Helical" evidence="8">
    <location>
        <begin position="109"/>
        <end position="128"/>
    </location>
</feature>
<keyword evidence="5 8" id="KW-0812">Transmembrane</keyword>
<feature type="non-terminal residue" evidence="10">
    <location>
        <position position="400"/>
    </location>
</feature>
<proteinExistence type="predicted"/>
<dbReference type="InterPro" id="IPR038731">
    <property type="entry name" value="RgtA/B/C-like"/>
</dbReference>
<dbReference type="AlphaFoldDB" id="A0A382LIB6"/>
<sequence length="400" mass="46475">SGIVLLSFFITKNIFSYRVAILTQLFIAFNPVLHYVSIQALNELLPILMIFISLYFITKKELKFFDYCIVGTLLGLAAIFRLQALFILLPLLLFIFLRNKQILKNSLTVITVGFFFLLAFSPQIFYNYSTHGVILDSWPNYYIGSIYALQNPDWHDKIHSLDYTNLYSIITLDFNLFLENYFYNLFIHNFDILFNLGFGTFDNLSIVYAIPILGLLLFLGGLGYILYNKKMLPKNFLPLLFLPIIYFPLISIVPVYRAYHLLPMWLPMIIICVIFILYVLSKVDFFKRNSPTKIIFNKHQKLNIFSISVVIFILLLNSGATYKLIDASFYGNQLSTLENEFTNIFQSRLISDQSSYDVILISEILKTQYNIEESYVMANLPHYSFYSNSNFISAEFSEGN</sequence>
<feature type="non-terminal residue" evidence="10">
    <location>
        <position position="1"/>
    </location>
</feature>
<dbReference type="InterPro" id="IPR050297">
    <property type="entry name" value="LipidA_mod_glycosyltrf_83"/>
</dbReference>
<feature type="domain" description="Glycosyltransferase RgtA/B/C/D-like" evidence="9">
    <location>
        <begin position="5"/>
        <end position="125"/>
    </location>
</feature>
<keyword evidence="4" id="KW-0808">Transferase</keyword>
<evidence type="ECO:0000256" key="1">
    <source>
        <dbReference type="ARBA" id="ARBA00004651"/>
    </source>
</evidence>
<feature type="transmembrane region" description="Helical" evidence="8">
    <location>
        <begin position="64"/>
        <end position="97"/>
    </location>
</feature>
<keyword evidence="7 8" id="KW-0472">Membrane</keyword>
<gene>
    <name evidence="10" type="ORF">METZ01_LOCUS289283</name>
</gene>
<dbReference type="PANTHER" id="PTHR33908">
    <property type="entry name" value="MANNOSYLTRANSFERASE YKCB-RELATED"/>
    <property type="match status" value="1"/>
</dbReference>
<evidence type="ECO:0000256" key="6">
    <source>
        <dbReference type="ARBA" id="ARBA00022989"/>
    </source>
</evidence>
<keyword evidence="6 8" id="KW-1133">Transmembrane helix</keyword>
<dbReference type="Pfam" id="PF13231">
    <property type="entry name" value="PMT_2"/>
    <property type="match status" value="1"/>
</dbReference>
<keyword evidence="2" id="KW-1003">Cell membrane</keyword>